<dbReference type="PROSITE" id="PS00236">
    <property type="entry name" value="NEUROTR_ION_CHANNEL"/>
    <property type="match status" value="1"/>
</dbReference>
<dbReference type="Gene3D" id="1.20.58.390">
    <property type="entry name" value="Neurotransmitter-gated ion-channel transmembrane domain"/>
    <property type="match status" value="1"/>
</dbReference>
<sequence length="383" mass="43788">MLMKILFLSKEITLDVFLQVSWEDTRLHLPSGIPYIDLPWEFRQLIWTPDLYIWQLQTMRILSVLQEMASLRLYSNSTVSVSIGATITIKCEMDFVLYPLDVQNCAIDFSSCNQFRLPKYVVTFVTDKSNHIRNFGEGAHSAARLQIKLSRELRSYLLESYLPSSLFVIISWGSFCVIPEIVPGRMVLLVTTLLSLVTMFDTVSTNSPDALELKCIEVWLISCTLFVFLALLEYFVVLFGIRYDKSWCRRRQDLRRAASAAQLAPPPLHMNHSQRLSTPVTGTPQGGVFSPTLSVEDEGLKQQFSHQTIQRDSPIFESMPGGPGHFQERFAAMVDRGVMFCGAQHGAMDKFALMLFPICFFLFTIIYWTTYLSEAHRAMDRLN</sequence>
<organism evidence="14 15">
    <name type="scientific">Operophtera brumata</name>
    <name type="common">Winter moth</name>
    <name type="synonym">Phalaena brumata</name>
    <dbReference type="NCBI Taxonomy" id="104452"/>
    <lineage>
        <taxon>Eukaryota</taxon>
        <taxon>Metazoa</taxon>
        <taxon>Ecdysozoa</taxon>
        <taxon>Arthropoda</taxon>
        <taxon>Hexapoda</taxon>
        <taxon>Insecta</taxon>
        <taxon>Pterygota</taxon>
        <taxon>Neoptera</taxon>
        <taxon>Endopterygota</taxon>
        <taxon>Lepidoptera</taxon>
        <taxon>Glossata</taxon>
        <taxon>Ditrysia</taxon>
        <taxon>Geometroidea</taxon>
        <taxon>Geometridae</taxon>
        <taxon>Larentiinae</taxon>
        <taxon>Operophtera</taxon>
    </lineage>
</organism>
<comment type="similarity">
    <text evidence="11">Belongs to the ligand-gated ion channel (TC 1.A.9) family.</text>
</comment>
<keyword evidence="4" id="KW-1003">Cell membrane</keyword>
<dbReference type="GO" id="GO:0099095">
    <property type="term" value="F:ligand-gated monoatomic anion channel activity"/>
    <property type="evidence" value="ECO:0007669"/>
    <property type="project" value="UniProtKB-ARBA"/>
</dbReference>
<gene>
    <name evidence="14" type="ORF">OBRU01_07489</name>
</gene>
<dbReference type="InterPro" id="IPR036719">
    <property type="entry name" value="Neuro-gated_channel_TM_sf"/>
</dbReference>
<dbReference type="Proteomes" id="UP000037510">
    <property type="component" value="Unassembled WGS sequence"/>
</dbReference>
<evidence type="ECO:0000256" key="7">
    <source>
        <dbReference type="ARBA" id="ARBA00022989"/>
    </source>
</evidence>
<evidence type="ECO:0000256" key="8">
    <source>
        <dbReference type="ARBA" id="ARBA00023065"/>
    </source>
</evidence>
<evidence type="ECO:0000256" key="1">
    <source>
        <dbReference type="ARBA" id="ARBA00004141"/>
    </source>
</evidence>
<feature type="domain" description="Neurotransmitter-gated ion-channel ligand-binding" evidence="12">
    <location>
        <begin position="9"/>
        <end position="113"/>
    </location>
</feature>
<comment type="caution">
    <text evidence="14">The sequence shown here is derived from an EMBL/GenBank/DDBJ whole genome shotgun (WGS) entry which is preliminary data.</text>
</comment>
<dbReference type="Pfam" id="PF02931">
    <property type="entry name" value="Neur_chan_LBD"/>
    <property type="match status" value="1"/>
</dbReference>
<evidence type="ECO:0000256" key="9">
    <source>
        <dbReference type="ARBA" id="ARBA00023136"/>
    </source>
</evidence>
<dbReference type="InterPro" id="IPR006202">
    <property type="entry name" value="Neur_chan_lig-bd"/>
</dbReference>
<feature type="transmembrane region" description="Helical" evidence="11">
    <location>
        <begin position="218"/>
        <end position="241"/>
    </location>
</feature>
<evidence type="ECO:0000313" key="15">
    <source>
        <dbReference type="Proteomes" id="UP000037510"/>
    </source>
</evidence>
<feature type="domain" description="Neurotransmitter-gated ion-channel transmembrane" evidence="13">
    <location>
        <begin position="161"/>
        <end position="281"/>
    </location>
</feature>
<name>A0A0L7LKU8_OPEBR</name>
<reference evidence="14 15" key="1">
    <citation type="journal article" date="2015" name="Genome Biol. Evol.">
        <title>The genome of winter moth (Operophtera brumata) provides a genomic perspective on sexual dimorphism and phenology.</title>
        <authorList>
            <person name="Derks M.F."/>
            <person name="Smit S."/>
            <person name="Salis L."/>
            <person name="Schijlen E."/>
            <person name="Bossers A."/>
            <person name="Mateman C."/>
            <person name="Pijl A.S."/>
            <person name="de Ridder D."/>
            <person name="Groenen M.A."/>
            <person name="Visser M.E."/>
            <person name="Megens H.J."/>
        </authorList>
    </citation>
    <scope>NUCLEOTIDE SEQUENCE [LARGE SCALE GENOMIC DNA]</scope>
    <source>
        <strain evidence="14">WM2013NL</strain>
        <tissue evidence="14">Head and thorax</tissue>
    </source>
</reference>
<evidence type="ECO:0000256" key="10">
    <source>
        <dbReference type="ARBA" id="ARBA00023303"/>
    </source>
</evidence>
<evidence type="ECO:0000256" key="2">
    <source>
        <dbReference type="ARBA" id="ARBA00004236"/>
    </source>
</evidence>
<dbReference type="STRING" id="104452.A0A0L7LKU8"/>
<comment type="subcellular location">
    <subcellularLocation>
        <location evidence="2">Cell membrane</location>
    </subcellularLocation>
    <subcellularLocation>
        <location evidence="1">Membrane</location>
        <topology evidence="1">Multi-pass membrane protein</topology>
    </subcellularLocation>
</comment>
<protein>
    <submittedName>
        <fullName evidence="14">Putative glycine receptor beta</fullName>
    </submittedName>
</protein>
<dbReference type="GO" id="GO:0005254">
    <property type="term" value="F:chloride channel activity"/>
    <property type="evidence" value="ECO:0007669"/>
    <property type="project" value="UniProtKB-ARBA"/>
</dbReference>
<keyword evidence="8 11" id="KW-0406">Ion transport</keyword>
<comment type="caution">
    <text evidence="11">Lacks conserved residue(s) required for the propagation of feature annotation.</text>
</comment>
<proteinExistence type="inferred from homology"/>
<dbReference type="PANTHER" id="PTHR18945">
    <property type="entry name" value="NEUROTRANSMITTER GATED ION CHANNEL"/>
    <property type="match status" value="1"/>
</dbReference>
<dbReference type="SUPFAM" id="SSF63712">
    <property type="entry name" value="Nicotinic receptor ligand binding domain-like"/>
    <property type="match status" value="1"/>
</dbReference>
<dbReference type="InterPro" id="IPR036734">
    <property type="entry name" value="Neur_chan_lig-bd_sf"/>
</dbReference>
<keyword evidence="9 11" id="KW-0472">Membrane</keyword>
<dbReference type="SUPFAM" id="SSF90112">
    <property type="entry name" value="Neurotransmitter-gated ion-channel transmembrane pore"/>
    <property type="match status" value="1"/>
</dbReference>
<dbReference type="InterPro" id="IPR006028">
    <property type="entry name" value="GABAA/Glycine_rcpt"/>
</dbReference>
<dbReference type="PRINTS" id="PR00253">
    <property type="entry name" value="GABAARECEPTR"/>
</dbReference>
<evidence type="ECO:0000256" key="4">
    <source>
        <dbReference type="ARBA" id="ARBA00022475"/>
    </source>
</evidence>
<dbReference type="InterPro" id="IPR038050">
    <property type="entry name" value="Neuro_actylchol_rec"/>
</dbReference>
<accession>A0A0L7LKU8</accession>
<dbReference type="PRINTS" id="PR00252">
    <property type="entry name" value="NRIONCHANNEL"/>
</dbReference>
<dbReference type="Gene3D" id="2.70.170.10">
    <property type="entry name" value="Neurotransmitter-gated ion-channel ligand-binding domain"/>
    <property type="match status" value="1"/>
</dbReference>
<keyword evidence="5 11" id="KW-0812">Transmembrane</keyword>
<feature type="transmembrane region" description="Helical" evidence="11">
    <location>
        <begin position="351"/>
        <end position="370"/>
    </location>
</feature>
<feature type="transmembrane region" description="Helical" evidence="11">
    <location>
        <begin position="161"/>
        <end position="182"/>
    </location>
</feature>
<keyword evidence="15" id="KW-1185">Reference proteome</keyword>
<dbReference type="GO" id="GO:0005230">
    <property type="term" value="F:extracellular ligand-gated monoatomic ion channel activity"/>
    <property type="evidence" value="ECO:0007669"/>
    <property type="project" value="InterPro"/>
</dbReference>
<dbReference type="InterPro" id="IPR018000">
    <property type="entry name" value="Neurotransmitter_ion_chnl_CS"/>
</dbReference>
<dbReference type="InterPro" id="IPR006029">
    <property type="entry name" value="Neurotrans-gated_channel_TM"/>
</dbReference>
<dbReference type="AlphaFoldDB" id="A0A0L7LKU8"/>
<keyword evidence="3 11" id="KW-0813">Transport</keyword>
<evidence type="ECO:0000259" key="12">
    <source>
        <dbReference type="Pfam" id="PF02931"/>
    </source>
</evidence>
<dbReference type="GO" id="GO:0005886">
    <property type="term" value="C:plasma membrane"/>
    <property type="evidence" value="ECO:0007669"/>
    <property type="project" value="UniProtKB-SubCell"/>
</dbReference>
<evidence type="ECO:0000256" key="3">
    <source>
        <dbReference type="ARBA" id="ARBA00022448"/>
    </source>
</evidence>
<evidence type="ECO:0000256" key="6">
    <source>
        <dbReference type="ARBA" id="ARBA00022729"/>
    </source>
</evidence>
<evidence type="ECO:0000313" key="14">
    <source>
        <dbReference type="EMBL" id="KOB75831.1"/>
    </source>
</evidence>
<dbReference type="Pfam" id="PF02932">
    <property type="entry name" value="Neur_chan_memb"/>
    <property type="match status" value="1"/>
</dbReference>
<keyword evidence="7 11" id="KW-1133">Transmembrane helix</keyword>
<keyword evidence="14" id="KW-0675">Receptor</keyword>
<dbReference type="InterPro" id="IPR006201">
    <property type="entry name" value="Neur_channel"/>
</dbReference>
<keyword evidence="10 11" id="KW-0407">Ion channel</keyword>
<dbReference type="EMBL" id="JTDY01000801">
    <property type="protein sequence ID" value="KOB75831.1"/>
    <property type="molecule type" value="Genomic_DNA"/>
</dbReference>
<keyword evidence="6" id="KW-0732">Signal</keyword>
<evidence type="ECO:0000259" key="13">
    <source>
        <dbReference type="Pfam" id="PF02932"/>
    </source>
</evidence>
<dbReference type="GO" id="GO:0004888">
    <property type="term" value="F:transmembrane signaling receptor activity"/>
    <property type="evidence" value="ECO:0007669"/>
    <property type="project" value="InterPro"/>
</dbReference>
<evidence type="ECO:0000256" key="11">
    <source>
        <dbReference type="RuleBase" id="RU000687"/>
    </source>
</evidence>
<evidence type="ECO:0000256" key="5">
    <source>
        <dbReference type="ARBA" id="ARBA00022692"/>
    </source>
</evidence>